<dbReference type="Gene3D" id="1.10.287.1490">
    <property type="match status" value="1"/>
</dbReference>
<feature type="region of interest" description="Disordered" evidence="16">
    <location>
        <begin position="495"/>
        <end position="594"/>
    </location>
</feature>
<keyword evidence="19" id="KW-1185">Reference proteome</keyword>
<dbReference type="InterPro" id="IPR042815">
    <property type="entry name" value="DRC10"/>
</dbReference>
<evidence type="ECO:0000256" key="5">
    <source>
        <dbReference type="ARBA" id="ARBA00021752"/>
    </source>
</evidence>
<keyword evidence="10" id="KW-0969">Cilium</keyword>
<evidence type="ECO:0000256" key="1">
    <source>
        <dbReference type="ARBA" id="ARBA00003029"/>
    </source>
</evidence>
<feature type="domain" description="TATA element modulatory factor 1 TATA binding" evidence="17">
    <location>
        <begin position="1317"/>
        <end position="1424"/>
    </location>
</feature>
<evidence type="ECO:0000256" key="14">
    <source>
        <dbReference type="ARBA" id="ARBA00046836"/>
    </source>
</evidence>
<comment type="function">
    <text evidence="1">Component of the nexin-dynein regulatory complex (N-DRC), a key regulator of ciliary/flagellar motility which maintains the alignment and integrity of the distal axoneme and regulates microtubule sliding in motile axonemes.</text>
</comment>
<feature type="region of interest" description="Disordered" evidence="16">
    <location>
        <begin position="684"/>
        <end position="743"/>
    </location>
</feature>
<accession>A0ABR4NGR0</accession>
<organism evidence="18 19">
    <name type="scientific">Polyrhizophydium stewartii</name>
    <dbReference type="NCBI Taxonomy" id="2732419"/>
    <lineage>
        <taxon>Eukaryota</taxon>
        <taxon>Fungi</taxon>
        <taxon>Fungi incertae sedis</taxon>
        <taxon>Chytridiomycota</taxon>
        <taxon>Chytridiomycota incertae sedis</taxon>
        <taxon>Chytridiomycetes</taxon>
        <taxon>Rhizophydiales</taxon>
        <taxon>Rhizophydiales incertae sedis</taxon>
        <taxon>Polyrhizophydium</taxon>
    </lineage>
</organism>
<name>A0ABR4NGR0_9FUNG</name>
<evidence type="ECO:0000256" key="2">
    <source>
        <dbReference type="ARBA" id="ARBA00004555"/>
    </source>
</evidence>
<protein>
    <recommendedName>
        <fullName evidence="5">Dynein regulatory complex protein 10</fullName>
    </recommendedName>
    <alternativeName>
        <fullName evidence="13">IQ domain-containing protein D</fullName>
    </alternativeName>
</protein>
<feature type="coiled-coil region" evidence="15">
    <location>
        <begin position="1051"/>
        <end position="1271"/>
    </location>
</feature>
<evidence type="ECO:0000256" key="16">
    <source>
        <dbReference type="SAM" id="MobiDB-lite"/>
    </source>
</evidence>
<comment type="similarity">
    <text evidence="4">Belongs to the DRC10 family.</text>
</comment>
<feature type="compositionally biased region" description="Low complexity" evidence="16">
    <location>
        <begin position="517"/>
        <end position="564"/>
    </location>
</feature>
<evidence type="ECO:0000256" key="3">
    <source>
        <dbReference type="ARBA" id="ARBA00004611"/>
    </source>
</evidence>
<keyword evidence="11" id="KW-0206">Cytoskeleton</keyword>
<evidence type="ECO:0000256" key="8">
    <source>
        <dbReference type="ARBA" id="ARBA00023034"/>
    </source>
</evidence>
<evidence type="ECO:0000256" key="7">
    <source>
        <dbReference type="ARBA" id="ARBA00022846"/>
    </source>
</evidence>
<feature type="compositionally biased region" description="Low complexity" evidence="16">
    <location>
        <begin position="577"/>
        <end position="594"/>
    </location>
</feature>
<dbReference type="Pfam" id="PF12325">
    <property type="entry name" value="TMF_TATA_bd"/>
    <property type="match status" value="1"/>
</dbReference>
<dbReference type="Pfam" id="PF12329">
    <property type="entry name" value="TMF_DNA_bd"/>
    <property type="match status" value="1"/>
</dbReference>
<dbReference type="PANTHER" id="PTHR31598:SF1">
    <property type="entry name" value="DYNEIN REGULATORY COMPLEX PROTEIN 10"/>
    <property type="match status" value="1"/>
</dbReference>
<keyword evidence="6" id="KW-0963">Cytoplasm</keyword>
<dbReference type="EMBL" id="JADGIZ020000005">
    <property type="protein sequence ID" value="KAL2918725.1"/>
    <property type="molecule type" value="Genomic_DNA"/>
</dbReference>
<dbReference type="Pfam" id="PF00612">
    <property type="entry name" value="IQ"/>
    <property type="match status" value="1"/>
</dbReference>
<feature type="region of interest" description="Disordered" evidence="16">
    <location>
        <begin position="631"/>
        <end position="663"/>
    </location>
</feature>
<keyword evidence="18" id="KW-0326">Glycosidase</keyword>
<evidence type="ECO:0000256" key="10">
    <source>
        <dbReference type="ARBA" id="ARBA00023069"/>
    </source>
</evidence>
<feature type="region of interest" description="Disordered" evidence="16">
    <location>
        <begin position="1272"/>
        <end position="1316"/>
    </location>
</feature>
<keyword evidence="9 15" id="KW-0175">Coiled coil</keyword>
<dbReference type="InterPro" id="IPR022092">
    <property type="entry name" value="TMF_DNA-bd"/>
</dbReference>
<feature type="coiled-coil region" evidence="15">
    <location>
        <begin position="329"/>
        <end position="405"/>
    </location>
</feature>
<evidence type="ECO:0000259" key="17">
    <source>
        <dbReference type="Pfam" id="PF12325"/>
    </source>
</evidence>
<evidence type="ECO:0000256" key="9">
    <source>
        <dbReference type="ARBA" id="ARBA00023054"/>
    </source>
</evidence>
<comment type="subcellular location">
    <subcellularLocation>
        <location evidence="3">Cytoplasm</location>
        <location evidence="3">Cytoskeleton</location>
        <location evidence="3">Flagellum axoneme</location>
    </subcellularLocation>
    <subcellularLocation>
        <location evidence="2">Golgi apparatus</location>
    </subcellularLocation>
</comment>
<feature type="coiled-coil region" evidence="15">
    <location>
        <begin position="1323"/>
        <end position="1416"/>
    </location>
</feature>
<dbReference type="SMART" id="SM00015">
    <property type="entry name" value="IQ"/>
    <property type="match status" value="1"/>
</dbReference>
<evidence type="ECO:0000256" key="13">
    <source>
        <dbReference type="ARBA" id="ARBA00032180"/>
    </source>
</evidence>
<keyword evidence="12" id="KW-0966">Cell projection</keyword>
<proteinExistence type="inferred from homology"/>
<evidence type="ECO:0000256" key="11">
    <source>
        <dbReference type="ARBA" id="ARBA00023212"/>
    </source>
</evidence>
<reference evidence="18 19" key="1">
    <citation type="submission" date="2023-09" db="EMBL/GenBank/DDBJ databases">
        <title>Pangenome analysis of Batrachochytrium dendrobatidis and related Chytrids.</title>
        <authorList>
            <person name="Yacoub M.N."/>
            <person name="Stajich J.E."/>
            <person name="James T.Y."/>
        </authorList>
    </citation>
    <scope>NUCLEOTIDE SEQUENCE [LARGE SCALE GENOMIC DNA]</scope>
    <source>
        <strain evidence="18 19">JEL0888</strain>
    </source>
</reference>
<dbReference type="CDD" id="cd23767">
    <property type="entry name" value="IQCD"/>
    <property type="match status" value="1"/>
</dbReference>
<dbReference type="PROSITE" id="PS50096">
    <property type="entry name" value="IQ"/>
    <property type="match status" value="1"/>
</dbReference>
<dbReference type="Proteomes" id="UP001527925">
    <property type="component" value="Unassembled WGS sequence"/>
</dbReference>
<feature type="compositionally biased region" description="Low complexity" evidence="16">
    <location>
        <begin position="631"/>
        <end position="641"/>
    </location>
</feature>
<feature type="coiled-coil region" evidence="15">
    <location>
        <begin position="211"/>
        <end position="280"/>
    </location>
</feature>
<evidence type="ECO:0000313" key="18">
    <source>
        <dbReference type="EMBL" id="KAL2918725.1"/>
    </source>
</evidence>
<feature type="compositionally biased region" description="Basic and acidic residues" evidence="16">
    <location>
        <begin position="715"/>
        <end position="731"/>
    </location>
</feature>
<dbReference type="PANTHER" id="PTHR31598">
    <property type="entry name" value="IQ DOMAIN-CONTAINING PROTEIN D"/>
    <property type="match status" value="1"/>
</dbReference>
<dbReference type="InterPro" id="IPR022091">
    <property type="entry name" value="TMF_TATA-bd"/>
</dbReference>
<keyword evidence="18" id="KW-0378">Hydrolase</keyword>
<comment type="subunit">
    <text evidence="14">Component of the nexin-dynein regulatory complex (N-DRC). Interacts with CFAP52.</text>
</comment>
<evidence type="ECO:0000256" key="6">
    <source>
        <dbReference type="ARBA" id="ARBA00022490"/>
    </source>
</evidence>
<evidence type="ECO:0000256" key="15">
    <source>
        <dbReference type="SAM" id="Coils"/>
    </source>
</evidence>
<keyword evidence="8" id="KW-0333">Golgi apparatus</keyword>
<comment type="caution">
    <text evidence="18">The sequence shown here is derived from an EMBL/GenBank/DDBJ whole genome shotgun (WGS) entry which is preliminary data.</text>
</comment>
<sequence length="1429" mass="156049">MAAIPDASLFGKDSVLPPIGRTGSHNNLVAADLAGGGGGGGGAATQPAGGAGLLGEDTSYSSKLTNVEAQRIMAVLQELQRKVYLIGLLPDVMDRRVSTVFGGETFNIIKDYRLLEQRYKSLIDTHDRSEAHLAEIREAAKTIRTSTRSLTRHFIQNSGALAKLRYLKSTKSPVVAQFEHLLQEIKMLVYGRLKTTVEEEKAKQDQLAIIIAKEQKTSNEVKALKEELEKAKKERMGEINKRNEVIRRLKDELREIKHQAEEATKKLESRSKQKEEADLQNFHEKEDILHKDIISLEKQLETDTANNREEEALLRKKKFKIESEVENWIHKYDQDMEEKQAEIDDITAIFMEEKAHLDELQARYADLQKEYEKIIEDKRIAEEQKKEKERELQRATEAAVKIQAVFRGFLVRRDIARKKVGAGARRPALLCQNMSWLSSLTSGEGAAALTSLVKQAVSSVESSIDKVLDIQPAAGEDKASLSGLLEFGSGFIPGTGAGPASGSPSASRRKQVAEQHAASQASVVAAASAQPPPAGSAAAALSSPQATAPPAQAGTGSPAGGQPAKQGDFFADMLGGKATPNAPPKQAAPAVVATTGESAAAADAGSARSSAPAPSSRKRIDELLSGVVASKAAAPPAAVPATTRASMATAAQEPPSSTQKQPAPLSVAMVAPIAEAPPVDAAYRAQEPAVEAGAQSEPSASQGADPQPSVPLKAETSEHAESAAPEEHAHAVENPTALEPLPNADTAAVTADDITDRAPGLDDGAEQHVEHPASDPATALAALQAELISLHKTLSQRETQLLNASQENAGLLDQTTQLKTLLVDAQHKHAQDTIAFEHAVAELRARISELESQVAALQAECAKLRHESGASSRAGDLSRALAEKEESIRGLLAEGENLAKEILKANTTVKKLRARESELDKEVKDAQKKLESATAEISVLKEKLAKVGESEQSLSASVQQLTKHSDQQVRQVVRLEKDLSAARDKCAELQVQFESVSKELEALREQDSDAKIAAQSEALEKEVSDFFRTRTRNLFSGPVLTANVDCKMRANQEVYSQLEQVRQQAEQVESALRQEIFELRASLLRSDEDAAWKEETLREEIQAMQMRLQAAESRNEDLSVLGQDTTKPLMRQIDLLQAQHSKALKDWEAAERSLTKRLYDAEAERSAALENERLLKERLSELSSRVVALETQNTQERQDRSRLTVDLETERGRAVSLEKQLRELNARLGQSADLHAAEMARVRQEAEDRLEAKLQEESANWEARLKTEQRLRQQQAERLGSLRVDSRPRLSATSLPESDESSPPDSASSSTRFPPGTTSVIAIERLQATIKQNESQIASLQLQLRIATQNRDDMANELVRITNECDELTARVARGEQAEQQLRDLEMRHNTALEMLGEKTERVLELEADIDDMKAAFKAQIESLLAKSK</sequence>
<evidence type="ECO:0000256" key="4">
    <source>
        <dbReference type="ARBA" id="ARBA00009071"/>
    </source>
</evidence>
<dbReference type="GO" id="GO:0008422">
    <property type="term" value="F:beta-glucosidase activity"/>
    <property type="evidence" value="ECO:0007669"/>
    <property type="project" value="UniProtKB-EC"/>
</dbReference>
<evidence type="ECO:0000313" key="19">
    <source>
        <dbReference type="Proteomes" id="UP001527925"/>
    </source>
</evidence>
<keyword evidence="7" id="KW-0282">Flagellum</keyword>
<gene>
    <name evidence="18" type="primary">TMF1</name>
    <name evidence="18" type="ORF">HK105_201559</name>
</gene>
<dbReference type="InterPro" id="IPR000048">
    <property type="entry name" value="IQ_motif_EF-hand-BS"/>
</dbReference>
<feature type="coiled-coil region" evidence="15">
    <location>
        <begin position="840"/>
        <end position="1006"/>
    </location>
</feature>
<evidence type="ECO:0000256" key="12">
    <source>
        <dbReference type="ARBA" id="ARBA00023273"/>
    </source>
</evidence>